<dbReference type="Gene3D" id="1.10.510.10">
    <property type="entry name" value="Transferase(Phosphotransferase) domain 1"/>
    <property type="match status" value="1"/>
</dbReference>
<dbReference type="EMBL" id="LDAU01000076">
    <property type="protein sequence ID" value="KRX07987.1"/>
    <property type="molecule type" value="Genomic_DNA"/>
</dbReference>
<feature type="region of interest" description="Disordered" evidence="10">
    <location>
        <begin position="551"/>
        <end position="573"/>
    </location>
</feature>
<evidence type="ECO:0000256" key="1">
    <source>
        <dbReference type="ARBA" id="ARBA00012513"/>
    </source>
</evidence>
<feature type="coiled-coil region" evidence="9">
    <location>
        <begin position="164"/>
        <end position="194"/>
    </location>
</feature>
<feature type="coiled-coil region" evidence="9">
    <location>
        <begin position="13"/>
        <end position="40"/>
    </location>
</feature>
<comment type="caution">
    <text evidence="12">The sequence shown here is derived from an EMBL/GenBank/DDBJ whole genome shotgun (WGS) entry which is preliminary data.</text>
</comment>
<evidence type="ECO:0000256" key="4">
    <source>
        <dbReference type="ARBA" id="ARBA00022741"/>
    </source>
</evidence>
<evidence type="ECO:0000256" key="10">
    <source>
        <dbReference type="SAM" id="MobiDB-lite"/>
    </source>
</evidence>
<dbReference type="InParanoid" id="A0A0V0R0G8"/>
<dbReference type="EC" id="2.7.11.1" evidence="1"/>
<gene>
    <name evidence="12" type="ORF">PPERSA_06165</name>
</gene>
<accession>A0A0V0R0G8</accession>
<name>A0A0V0R0G8_PSEPJ</name>
<evidence type="ECO:0000256" key="9">
    <source>
        <dbReference type="SAM" id="Coils"/>
    </source>
</evidence>
<protein>
    <recommendedName>
        <fullName evidence="1">non-specific serine/threonine protein kinase</fullName>
        <ecNumber evidence="1">2.7.11.1</ecNumber>
    </recommendedName>
</protein>
<keyword evidence="5 12" id="KW-0418">Kinase</keyword>
<dbReference type="OrthoDB" id="193931at2759"/>
<keyword evidence="9" id="KW-0175">Coiled coil</keyword>
<evidence type="ECO:0000256" key="8">
    <source>
        <dbReference type="ARBA" id="ARBA00048679"/>
    </source>
</evidence>
<feature type="region of interest" description="Disordered" evidence="10">
    <location>
        <begin position="103"/>
        <end position="132"/>
    </location>
</feature>
<keyword evidence="13" id="KW-1185">Reference proteome</keyword>
<feature type="compositionally biased region" description="Low complexity" evidence="10">
    <location>
        <begin position="510"/>
        <end position="535"/>
    </location>
</feature>
<feature type="region of interest" description="Disordered" evidence="10">
    <location>
        <begin position="510"/>
        <end position="537"/>
    </location>
</feature>
<dbReference type="SUPFAM" id="SSF56112">
    <property type="entry name" value="Protein kinase-like (PK-like)"/>
    <property type="match status" value="1"/>
</dbReference>
<dbReference type="PROSITE" id="PS50011">
    <property type="entry name" value="PROTEIN_KINASE_DOM"/>
    <property type="match status" value="1"/>
</dbReference>
<dbReference type="PANTHER" id="PTHR43671:SF98">
    <property type="entry name" value="SERINE_THREONINE-PROTEIN KINASE NEK11"/>
    <property type="match status" value="1"/>
</dbReference>
<evidence type="ECO:0000313" key="12">
    <source>
        <dbReference type="EMBL" id="KRX07987.1"/>
    </source>
</evidence>
<keyword evidence="4" id="KW-0547">Nucleotide-binding</keyword>
<dbReference type="Proteomes" id="UP000054937">
    <property type="component" value="Unassembled WGS sequence"/>
</dbReference>
<evidence type="ECO:0000256" key="5">
    <source>
        <dbReference type="ARBA" id="ARBA00022777"/>
    </source>
</evidence>
<feature type="domain" description="Protein kinase" evidence="11">
    <location>
        <begin position="129"/>
        <end position="396"/>
    </location>
</feature>
<feature type="compositionally biased region" description="Basic and acidic residues" evidence="10">
    <location>
        <begin position="105"/>
        <end position="132"/>
    </location>
</feature>
<dbReference type="AlphaFoldDB" id="A0A0V0R0G8"/>
<dbReference type="GO" id="GO:0004674">
    <property type="term" value="F:protein serine/threonine kinase activity"/>
    <property type="evidence" value="ECO:0007669"/>
    <property type="project" value="UniProtKB-KW"/>
</dbReference>
<proteinExistence type="predicted"/>
<dbReference type="InterPro" id="IPR000719">
    <property type="entry name" value="Prot_kinase_dom"/>
</dbReference>
<evidence type="ECO:0000259" key="11">
    <source>
        <dbReference type="PROSITE" id="PS50011"/>
    </source>
</evidence>
<evidence type="ECO:0000256" key="7">
    <source>
        <dbReference type="ARBA" id="ARBA00047899"/>
    </source>
</evidence>
<keyword evidence="3" id="KW-0808">Transferase</keyword>
<dbReference type="SMART" id="SM00220">
    <property type="entry name" value="S_TKc"/>
    <property type="match status" value="1"/>
</dbReference>
<feature type="coiled-coil region" evidence="9">
    <location>
        <begin position="794"/>
        <end position="821"/>
    </location>
</feature>
<evidence type="ECO:0000256" key="2">
    <source>
        <dbReference type="ARBA" id="ARBA00022527"/>
    </source>
</evidence>
<evidence type="ECO:0000256" key="6">
    <source>
        <dbReference type="ARBA" id="ARBA00022840"/>
    </source>
</evidence>
<dbReference type="InterPro" id="IPR050660">
    <property type="entry name" value="NEK_Ser/Thr_kinase"/>
</dbReference>
<feature type="compositionally biased region" description="Low complexity" evidence="10">
    <location>
        <begin position="558"/>
        <end position="569"/>
    </location>
</feature>
<comment type="catalytic activity">
    <reaction evidence="7">
        <text>L-threonyl-[protein] + ATP = O-phospho-L-threonyl-[protein] + ADP + H(+)</text>
        <dbReference type="Rhea" id="RHEA:46608"/>
        <dbReference type="Rhea" id="RHEA-COMP:11060"/>
        <dbReference type="Rhea" id="RHEA-COMP:11605"/>
        <dbReference type="ChEBI" id="CHEBI:15378"/>
        <dbReference type="ChEBI" id="CHEBI:30013"/>
        <dbReference type="ChEBI" id="CHEBI:30616"/>
        <dbReference type="ChEBI" id="CHEBI:61977"/>
        <dbReference type="ChEBI" id="CHEBI:456216"/>
        <dbReference type="EC" id="2.7.11.1"/>
    </reaction>
</comment>
<dbReference type="InterPro" id="IPR011009">
    <property type="entry name" value="Kinase-like_dom_sf"/>
</dbReference>
<dbReference type="OMA" id="NFSHEIA"/>
<organism evidence="12 13">
    <name type="scientific">Pseudocohnilembus persalinus</name>
    <name type="common">Ciliate</name>
    <dbReference type="NCBI Taxonomy" id="266149"/>
    <lineage>
        <taxon>Eukaryota</taxon>
        <taxon>Sar</taxon>
        <taxon>Alveolata</taxon>
        <taxon>Ciliophora</taxon>
        <taxon>Intramacronucleata</taxon>
        <taxon>Oligohymenophorea</taxon>
        <taxon>Scuticociliatia</taxon>
        <taxon>Philasterida</taxon>
        <taxon>Pseudocohnilembidae</taxon>
        <taxon>Pseudocohnilembus</taxon>
    </lineage>
</organism>
<evidence type="ECO:0000256" key="3">
    <source>
        <dbReference type="ARBA" id="ARBA00022679"/>
    </source>
</evidence>
<dbReference type="Pfam" id="PF00069">
    <property type="entry name" value="Pkinase"/>
    <property type="match status" value="1"/>
</dbReference>
<comment type="catalytic activity">
    <reaction evidence="8">
        <text>L-seryl-[protein] + ATP = O-phospho-L-seryl-[protein] + ADP + H(+)</text>
        <dbReference type="Rhea" id="RHEA:17989"/>
        <dbReference type="Rhea" id="RHEA-COMP:9863"/>
        <dbReference type="Rhea" id="RHEA-COMP:11604"/>
        <dbReference type="ChEBI" id="CHEBI:15378"/>
        <dbReference type="ChEBI" id="CHEBI:29999"/>
        <dbReference type="ChEBI" id="CHEBI:30616"/>
        <dbReference type="ChEBI" id="CHEBI:83421"/>
        <dbReference type="ChEBI" id="CHEBI:456216"/>
        <dbReference type="EC" id="2.7.11.1"/>
    </reaction>
</comment>
<reference evidence="12 13" key="1">
    <citation type="journal article" date="2015" name="Sci. Rep.">
        <title>Genome of the facultative scuticociliatosis pathogen Pseudocohnilembus persalinus provides insight into its virulence through horizontal gene transfer.</title>
        <authorList>
            <person name="Xiong J."/>
            <person name="Wang G."/>
            <person name="Cheng J."/>
            <person name="Tian M."/>
            <person name="Pan X."/>
            <person name="Warren A."/>
            <person name="Jiang C."/>
            <person name="Yuan D."/>
            <person name="Miao W."/>
        </authorList>
    </citation>
    <scope>NUCLEOTIDE SEQUENCE [LARGE SCALE GENOMIC DNA]</scope>
    <source>
        <strain evidence="12">36N120E</strain>
    </source>
</reference>
<evidence type="ECO:0000313" key="13">
    <source>
        <dbReference type="Proteomes" id="UP000054937"/>
    </source>
</evidence>
<sequence>MIIHKKNKMFKQVNEFRASMQQIDEQIEKIKKEKNDMFDETTSDNSNEVKSGNKMNKILKTSENILKSTGNLVKSSGTHIAGYFHKKKENNQNLHQNYENSENLEAEHKSNNDKQSNETNNDENKNQEDGKMSKLLKGTGNLLKQTGNIAKTSGGYVAGIFKKNKNDSDNNNDIQDQIEEVQDSNENEQDQKKQEGNIFTKNASLQSDNSQYIIIEYPHNFTLGSFILKKGSISENKAINYLIQIYEAYDKLKKISQDDIQFDICLNQILKYDEQLVINDFGFQKILNIVSQKKGKSFQYTLSEAPETFPKLFQYQSQKSDIWSLGIILYQMLFGKSPFVTKDHLQLHSQAKLQKINFNTQIQSISQECQNLLQQMLAPNPDDRLSWSQLLKHQVFNRKNSSIYFNSDNHLNEKEEQKTFEMNGKSNKDILNSKKKQPKIEIQQQKKQVKFMKDSQEYPLPQINEVGSSSDSNSHRNLQISGQKIEQIIDVETINSSSKKQFQQNENNFPQFYNNKQNQNQKDSQNQEKQQQFQNSYNKAKAVEAISIFNELDDDSQNNRQNVQNSSQQELESDSIVNAHSSKNNQNQFLNMQSNNDEEFLLSDSESSLEKYDNNNNYNQVQKSLDSQRDNYLLQNERENLEIDSKQLQFSKQSSNITKLDSKIMEGSQNQQNVSTNSDLNNQELPQCLNKNIIESKQTVQNSIQQSQNFVLQPTGNNIIYSKISDDSIHANSIPQTKSKFQKCGVNIKGFQNSNFSDNSQFSYNFQNLQQSETDSIQMPDKSLKTFSIQTSEIDSCQNVKQNINNENKIQKQEEEDKQKEDIQGKLSDEDENQDLQILKNKLNIQGVFGETVILAIKQYKARSNNGIFLCFFLYKFLFNIRAKIEDVLSEEDYIEGERLLFQKQFQNWNKFKDSKQYTEQVESIGNDNIQIFQILKKLQSDAGKKADQLKSKSDQIYIKQYLEMDIEDEFNDCLLIYVMKYVQLIDDDIKNLQERVEQQKFQGSLNNSQQFKDDKQFLINILKLKASLFDCIILSRINIITEKSYVNFDYTQYHELQKEATYDNIDVIYNYVQEKSQIVQKMIQQNPELQRRIQVRLK</sequence>
<dbReference type="PANTHER" id="PTHR43671">
    <property type="entry name" value="SERINE/THREONINE-PROTEIN KINASE NEK"/>
    <property type="match status" value="1"/>
</dbReference>
<keyword evidence="2" id="KW-0723">Serine/threonine-protein kinase</keyword>
<dbReference type="GO" id="GO:0005524">
    <property type="term" value="F:ATP binding"/>
    <property type="evidence" value="ECO:0007669"/>
    <property type="project" value="UniProtKB-KW"/>
</dbReference>
<keyword evidence="6" id="KW-0067">ATP-binding</keyword>